<sequence>MKREVCVGRQGSLILAVSAYLNLTASKKNPLSQPGQCVIKRSLLSGGSSGAGKLTDTIKQLGGMENMGPDIMAQSVKQEVEVTARSLEKEVVEETVDKIFGKAHTGTCGAPIGQKCSHQAYSFVFCAFIYLLQPHNVSAAVAAFITRTSLCTGETSTWLRKLSYSVLRSFYHLSRVLRKQASTGVALII</sequence>
<reference evidence="1" key="1">
    <citation type="journal article" date="2008" name="Nature">
        <title>The amphioxus genome and the evolution of the chordate karyotype.</title>
        <authorList>
            <consortium name="US DOE Joint Genome Institute (JGI-PGF)"/>
            <person name="Putnam N.H."/>
            <person name="Butts T."/>
            <person name="Ferrier D.E.K."/>
            <person name="Furlong R.F."/>
            <person name="Hellsten U."/>
            <person name="Kawashima T."/>
            <person name="Robinson-Rechavi M."/>
            <person name="Shoguchi E."/>
            <person name="Terry A."/>
            <person name="Yu J.-K."/>
            <person name="Benito-Gutierrez E.L."/>
            <person name="Dubchak I."/>
            <person name="Garcia-Fernandez J."/>
            <person name="Gibson-Brown J.J."/>
            <person name="Grigoriev I.V."/>
            <person name="Horton A.C."/>
            <person name="de Jong P.J."/>
            <person name="Jurka J."/>
            <person name="Kapitonov V.V."/>
            <person name="Kohara Y."/>
            <person name="Kuroki Y."/>
            <person name="Lindquist E."/>
            <person name="Lucas S."/>
            <person name="Osoegawa K."/>
            <person name="Pennacchio L.A."/>
            <person name="Salamov A.A."/>
            <person name="Satou Y."/>
            <person name="Sauka-Spengler T."/>
            <person name="Schmutz J."/>
            <person name="Shin-I T."/>
            <person name="Toyoda A."/>
            <person name="Bronner-Fraser M."/>
            <person name="Fujiyama A."/>
            <person name="Holland L.Z."/>
            <person name="Holland P.W.H."/>
            <person name="Satoh N."/>
            <person name="Rokhsar D.S."/>
        </authorList>
    </citation>
    <scope>NUCLEOTIDE SEQUENCE [LARGE SCALE GENOMIC DNA]</scope>
    <source>
        <strain evidence="1">S238N-H82</strain>
        <tissue evidence="1">Testes</tissue>
    </source>
</reference>
<gene>
    <name evidence="1" type="ORF">BRAFLDRAFT_71535</name>
</gene>
<organism>
    <name type="scientific">Branchiostoma floridae</name>
    <name type="common">Florida lancelet</name>
    <name type="synonym">Amphioxus</name>
    <dbReference type="NCBI Taxonomy" id="7739"/>
    <lineage>
        <taxon>Eukaryota</taxon>
        <taxon>Metazoa</taxon>
        <taxon>Chordata</taxon>
        <taxon>Cephalochordata</taxon>
        <taxon>Leptocardii</taxon>
        <taxon>Amphioxiformes</taxon>
        <taxon>Branchiostomatidae</taxon>
        <taxon>Branchiostoma</taxon>
    </lineage>
</organism>
<proteinExistence type="predicted"/>
<dbReference type="EMBL" id="GG666514">
    <property type="protein sequence ID" value="EEN60177.1"/>
    <property type="molecule type" value="Genomic_DNA"/>
</dbReference>
<dbReference type="InParanoid" id="C3YI40"/>
<protein>
    <submittedName>
        <fullName evidence="1">Uncharacterized protein</fullName>
    </submittedName>
</protein>
<dbReference type="AlphaFoldDB" id="C3YI40"/>
<accession>C3YI40</accession>
<name>C3YI40_BRAFL</name>
<evidence type="ECO:0000313" key="1">
    <source>
        <dbReference type="EMBL" id="EEN60177.1"/>
    </source>
</evidence>